<feature type="binding site" evidence="2">
    <location>
        <begin position="86"/>
        <end position="93"/>
    </location>
    <ligand>
        <name>ATP</name>
        <dbReference type="ChEBI" id="CHEBI:30616"/>
    </ligand>
</feature>
<proteinExistence type="inferred from homology"/>
<organism evidence="4 5">
    <name type="scientific">Actinidia rufa</name>
    <dbReference type="NCBI Taxonomy" id="165716"/>
    <lineage>
        <taxon>Eukaryota</taxon>
        <taxon>Viridiplantae</taxon>
        <taxon>Streptophyta</taxon>
        <taxon>Embryophyta</taxon>
        <taxon>Tracheophyta</taxon>
        <taxon>Spermatophyta</taxon>
        <taxon>Magnoliopsida</taxon>
        <taxon>eudicotyledons</taxon>
        <taxon>Gunneridae</taxon>
        <taxon>Pentapetalae</taxon>
        <taxon>asterids</taxon>
        <taxon>Ericales</taxon>
        <taxon>Actinidiaceae</taxon>
        <taxon>Actinidia</taxon>
    </lineage>
</organism>
<name>A0A7J0F8W2_9ERIC</name>
<evidence type="ECO:0000313" key="4">
    <source>
        <dbReference type="EMBL" id="GFY94846.1"/>
    </source>
</evidence>
<evidence type="ECO:0000256" key="1">
    <source>
        <dbReference type="ARBA" id="ARBA00023175"/>
    </source>
</evidence>
<protein>
    <submittedName>
        <fullName evidence="4">ATP binding microtubule motor family protein</fullName>
    </submittedName>
</protein>
<dbReference type="InterPro" id="IPR027417">
    <property type="entry name" value="P-loop_NTPase"/>
</dbReference>
<sequence>MSNITVCVRFRPLSSKERRDHGDGICIRSLDAETFTFKDEKQEEYTFSFDRVFYEGSEQADVYEFLALPIVRDAVNGINGTIITYGQTGAGKTYSMEGPSILECVEQKKGLLPRVVDEIFKNIKFSEDTSKYMVRLSMRSIWRK</sequence>
<dbReference type="InterPro" id="IPR036961">
    <property type="entry name" value="Kinesin_motor_dom_sf"/>
</dbReference>
<accession>A0A7J0F8W2</accession>
<keyword evidence="2" id="KW-0067">ATP-binding</keyword>
<dbReference type="PROSITE" id="PS50067">
    <property type="entry name" value="KINESIN_MOTOR_2"/>
    <property type="match status" value="1"/>
</dbReference>
<dbReference type="SMART" id="SM00129">
    <property type="entry name" value="KISc"/>
    <property type="match status" value="1"/>
</dbReference>
<dbReference type="GO" id="GO:0003777">
    <property type="term" value="F:microtubule motor activity"/>
    <property type="evidence" value="ECO:0007669"/>
    <property type="project" value="InterPro"/>
</dbReference>
<reference evidence="4 5" key="1">
    <citation type="submission" date="2019-07" db="EMBL/GenBank/DDBJ databases">
        <title>De Novo Assembly of kiwifruit Actinidia rufa.</title>
        <authorList>
            <person name="Sugita-Konishi S."/>
            <person name="Sato K."/>
            <person name="Mori E."/>
            <person name="Abe Y."/>
            <person name="Kisaki G."/>
            <person name="Hamano K."/>
            <person name="Suezawa K."/>
            <person name="Otani M."/>
            <person name="Fukuda T."/>
            <person name="Manabe T."/>
            <person name="Gomi K."/>
            <person name="Tabuchi M."/>
            <person name="Akimitsu K."/>
            <person name="Kataoka I."/>
        </authorList>
    </citation>
    <scope>NUCLEOTIDE SEQUENCE [LARGE SCALE GENOMIC DNA]</scope>
    <source>
        <strain evidence="5">cv. Fuchu</strain>
    </source>
</reference>
<keyword evidence="1 2" id="KW-0505">Motor protein</keyword>
<dbReference type="SUPFAM" id="SSF52540">
    <property type="entry name" value="P-loop containing nucleoside triphosphate hydrolases"/>
    <property type="match status" value="1"/>
</dbReference>
<dbReference type="PANTHER" id="PTHR47968:SF17">
    <property type="entry name" value="KINESIN-LIKE PROTEIN"/>
    <property type="match status" value="1"/>
</dbReference>
<comment type="caution">
    <text evidence="4">The sequence shown here is derived from an EMBL/GenBank/DDBJ whole genome shotgun (WGS) entry which is preliminary data.</text>
</comment>
<evidence type="ECO:0000313" key="5">
    <source>
        <dbReference type="Proteomes" id="UP000585474"/>
    </source>
</evidence>
<dbReference type="EMBL" id="BJWL01000010">
    <property type="protein sequence ID" value="GFY94846.1"/>
    <property type="molecule type" value="Genomic_DNA"/>
</dbReference>
<comment type="similarity">
    <text evidence="2">Belongs to the TRAFAC class myosin-kinesin ATPase superfamily. Kinesin family.</text>
</comment>
<dbReference type="Gene3D" id="3.40.850.10">
    <property type="entry name" value="Kinesin motor domain"/>
    <property type="match status" value="1"/>
</dbReference>
<evidence type="ECO:0000256" key="2">
    <source>
        <dbReference type="PROSITE-ProRule" id="PRU00283"/>
    </source>
</evidence>
<evidence type="ECO:0000259" key="3">
    <source>
        <dbReference type="PROSITE" id="PS50067"/>
    </source>
</evidence>
<dbReference type="Pfam" id="PF00225">
    <property type="entry name" value="Kinesin"/>
    <property type="match status" value="1"/>
</dbReference>
<dbReference type="GO" id="GO:0007018">
    <property type="term" value="P:microtubule-based movement"/>
    <property type="evidence" value="ECO:0007669"/>
    <property type="project" value="InterPro"/>
</dbReference>
<keyword evidence="5" id="KW-1185">Reference proteome</keyword>
<gene>
    <name evidence="4" type="ORF">Acr_10g0002310</name>
</gene>
<dbReference type="Proteomes" id="UP000585474">
    <property type="component" value="Unassembled WGS sequence"/>
</dbReference>
<dbReference type="AlphaFoldDB" id="A0A7J0F8W2"/>
<dbReference type="OrthoDB" id="3176171at2759"/>
<dbReference type="GO" id="GO:0008017">
    <property type="term" value="F:microtubule binding"/>
    <property type="evidence" value="ECO:0007669"/>
    <property type="project" value="InterPro"/>
</dbReference>
<dbReference type="PANTHER" id="PTHR47968">
    <property type="entry name" value="CENTROMERE PROTEIN E"/>
    <property type="match status" value="1"/>
</dbReference>
<dbReference type="GO" id="GO:0005524">
    <property type="term" value="F:ATP binding"/>
    <property type="evidence" value="ECO:0007669"/>
    <property type="project" value="UniProtKB-UniRule"/>
</dbReference>
<dbReference type="InterPro" id="IPR027640">
    <property type="entry name" value="Kinesin-like_fam"/>
</dbReference>
<keyword evidence="2" id="KW-0547">Nucleotide-binding</keyword>
<feature type="domain" description="Kinesin motor" evidence="3">
    <location>
        <begin position="3"/>
        <end position="144"/>
    </location>
</feature>
<dbReference type="InterPro" id="IPR001752">
    <property type="entry name" value="Kinesin_motor_dom"/>
</dbReference>